<dbReference type="GO" id="GO:0015288">
    <property type="term" value="F:porin activity"/>
    <property type="evidence" value="ECO:0007669"/>
    <property type="project" value="UniProtKB-KW"/>
</dbReference>
<proteinExistence type="inferred from homology"/>
<dbReference type="SUPFAM" id="SSF56935">
    <property type="entry name" value="Porins"/>
    <property type="match status" value="1"/>
</dbReference>
<dbReference type="Pfam" id="PF02264">
    <property type="entry name" value="LamB"/>
    <property type="match status" value="1"/>
</dbReference>
<name>A0A7A6UAA8_ECOLX</name>
<evidence type="ECO:0008006" key="12">
    <source>
        <dbReference type="Google" id="ProtNLM"/>
    </source>
</evidence>
<feature type="signal peptide" evidence="10">
    <location>
        <begin position="1"/>
        <end position="25"/>
    </location>
</feature>
<dbReference type="GO" id="GO:0006811">
    <property type="term" value="P:monoatomic ion transport"/>
    <property type="evidence" value="ECO:0007669"/>
    <property type="project" value="UniProtKB-KW"/>
</dbReference>
<organism evidence="11">
    <name type="scientific">Escherichia coli</name>
    <dbReference type="NCBI Taxonomy" id="562"/>
    <lineage>
        <taxon>Bacteria</taxon>
        <taxon>Pseudomonadati</taxon>
        <taxon>Pseudomonadota</taxon>
        <taxon>Gammaproteobacteria</taxon>
        <taxon>Enterobacterales</taxon>
        <taxon>Enterobacteriaceae</taxon>
        <taxon>Escherichia</taxon>
    </lineage>
</organism>
<dbReference type="GO" id="GO:0015774">
    <property type="term" value="P:polysaccharide transport"/>
    <property type="evidence" value="ECO:0007669"/>
    <property type="project" value="TreeGrafter"/>
</dbReference>
<keyword evidence="10" id="KW-0732">Signal</keyword>
<dbReference type="RefSeq" id="WP_202823224.1">
    <property type="nucleotide sequence ID" value="NZ_JAEUXX010000043.1"/>
</dbReference>
<keyword evidence="7" id="KW-0626">Porin</keyword>
<accession>A0A7A6UAA8</accession>
<keyword evidence="5" id="KW-0812">Transmembrane</keyword>
<evidence type="ECO:0000256" key="3">
    <source>
        <dbReference type="ARBA" id="ARBA00022448"/>
    </source>
</evidence>
<evidence type="ECO:0000313" key="11">
    <source>
        <dbReference type="EMBL" id="HAJ1102177.1"/>
    </source>
</evidence>
<gene>
    <name evidence="11" type="ORF">HL625_20990</name>
</gene>
<dbReference type="GO" id="GO:0015144">
    <property type="term" value="F:carbohydrate transmembrane transporter activity"/>
    <property type="evidence" value="ECO:0007669"/>
    <property type="project" value="TreeGrafter"/>
</dbReference>
<evidence type="ECO:0000256" key="5">
    <source>
        <dbReference type="ARBA" id="ARBA00022692"/>
    </source>
</evidence>
<dbReference type="InterPro" id="IPR050286">
    <property type="entry name" value="G_neg_Bact_CarbUptk_Porin"/>
</dbReference>
<dbReference type="PANTHER" id="PTHR38762:SF1">
    <property type="entry name" value="CRYPTIC OUTER MEMBRANE PORIN BGLH-RELATED"/>
    <property type="match status" value="1"/>
</dbReference>
<feature type="chain" id="PRO_5027639201" description="Maltoporin" evidence="10">
    <location>
        <begin position="26"/>
        <end position="74"/>
    </location>
</feature>
<dbReference type="AlphaFoldDB" id="A0A7A6UAA8"/>
<comment type="caution">
    <text evidence="11">The sequence shown here is derived from an EMBL/GenBank/DDBJ whole genome shotgun (WGS) entry which is preliminary data.</text>
</comment>
<protein>
    <recommendedName>
        <fullName evidence="12">Maltoporin</fullName>
    </recommendedName>
</protein>
<evidence type="ECO:0000256" key="6">
    <source>
        <dbReference type="ARBA" id="ARBA00023065"/>
    </source>
</evidence>
<comment type="subcellular location">
    <subcellularLocation>
        <location evidence="1">Cell outer membrane</location>
        <topology evidence="1">Multi-pass membrane protein</topology>
    </subcellularLocation>
</comment>
<evidence type="ECO:0000256" key="2">
    <source>
        <dbReference type="ARBA" id="ARBA00007055"/>
    </source>
</evidence>
<dbReference type="GO" id="GO:0046930">
    <property type="term" value="C:pore complex"/>
    <property type="evidence" value="ECO:0007669"/>
    <property type="project" value="UniProtKB-KW"/>
</dbReference>
<evidence type="ECO:0000256" key="4">
    <source>
        <dbReference type="ARBA" id="ARBA00022452"/>
    </source>
</evidence>
<dbReference type="InterPro" id="IPR036998">
    <property type="entry name" value="Porin_LamB_sf"/>
</dbReference>
<evidence type="ECO:0000256" key="10">
    <source>
        <dbReference type="SAM" id="SignalP"/>
    </source>
</evidence>
<comment type="similarity">
    <text evidence="2">Belongs to the porin LamB (TC 1.B.3) family.</text>
</comment>
<evidence type="ECO:0000256" key="8">
    <source>
        <dbReference type="ARBA" id="ARBA00023136"/>
    </source>
</evidence>
<reference evidence="11" key="2">
    <citation type="submission" date="2019-09" db="EMBL/GenBank/DDBJ databases">
        <authorList>
            <consortium name="NCBI Pathogen Detection Project"/>
        </authorList>
    </citation>
    <scope>NUCLEOTIDE SEQUENCE</scope>
    <source>
        <strain evidence="11">EC00636</strain>
    </source>
</reference>
<keyword evidence="9" id="KW-0998">Cell outer membrane</keyword>
<keyword evidence="3" id="KW-0813">Transport</keyword>
<evidence type="ECO:0000256" key="7">
    <source>
        <dbReference type="ARBA" id="ARBA00023114"/>
    </source>
</evidence>
<keyword evidence="4" id="KW-1134">Transmembrane beta strand</keyword>
<dbReference type="Gene3D" id="2.40.170.10">
    <property type="entry name" value="Porin, LamB type"/>
    <property type="match status" value="1"/>
</dbReference>
<dbReference type="EMBL" id="DABHBA010000039">
    <property type="protein sequence ID" value="HAJ1102177.1"/>
    <property type="molecule type" value="Genomic_DNA"/>
</dbReference>
<dbReference type="InterPro" id="IPR003192">
    <property type="entry name" value="Porin_LamB"/>
</dbReference>
<evidence type="ECO:0000256" key="9">
    <source>
        <dbReference type="ARBA" id="ARBA00023237"/>
    </source>
</evidence>
<sequence length="74" mass="7887">MMITLRKLPLAVAVAAGVMSAQAMAVDFHGYARSGIGWTGSGGEQQCFQTTGAQSKYRLGNECETYAELKLGQE</sequence>
<dbReference type="PANTHER" id="PTHR38762">
    <property type="entry name" value="CRYPTIC OUTER MEMBRANE PORIN BGLH-RELATED"/>
    <property type="match status" value="1"/>
</dbReference>
<evidence type="ECO:0000256" key="1">
    <source>
        <dbReference type="ARBA" id="ARBA00004571"/>
    </source>
</evidence>
<feature type="non-terminal residue" evidence="11">
    <location>
        <position position="74"/>
    </location>
</feature>
<reference evidence="11" key="1">
    <citation type="journal article" date="2018" name="Genome Biol.">
        <title>SKESA: strategic k-mer extension for scrupulous assemblies.</title>
        <authorList>
            <person name="Souvorov A."/>
            <person name="Agarwala R."/>
            <person name="Lipman D.J."/>
        </authorList>
    </citation>
    <scope>NUCLEOTIDE SEQUENCE</scope>
    <source>
        <strain evidence="11">EC00636</strain>
    </source>
</reference>
<dbReference type="GO" id="GO:0009279">
    <property type="term" value="C:cell outer membrane"/>
    <property type="evidence" value="ECO:0007669"/>
    <property type="project" value="UniProtKB-SubCell"/>
</dbReference>
<keyword evidence="6" id="KW-0406">Ion transport</keyword>
<keyword evidence="8" id="KW-0472">Membrane</keyword>